<evidence type="ECO:0000313" key="3">
    <source>
        <dbReference type="Proteomes" id="UP000799536"/>
    </source>
</evidence>
<feature type="compositionally biased region" description="Basic and acidic residues" evidence="1">
    <location>
        <begin position="10"/>
        <end position="19"/>
    </location>
</feature>
<protein>
    <submittedName>
        <fullName evidence="2">Uncharacterized protein</fullName>
    </submittedName>
</protein>
<comment type="caution">
    <text evidence="2">The sequence shown here is derived from an EMBL/GenBank/DDBJ whole genome shotgun (WGS) entry which is preliminary data.</text>
</comment>
<dbReference type="Proteomes" id="UP000799536">
    <property type="component" value="Unassembled WGS sequence"/>
</dbReference>
<feature type="compositionally biased region" description="Polar residues" evidence="1">
    <location>
        <begin position="99"/>
        <end position="111"/>
    </location>
</feature>
<accession>A0A9P4JCI1</accession>
<organism evidence="2 3">
    <name type="scientific">Delitschia confertaspora ATCC 74209</name>
    <dbReference type="NCBI Taxonomy" id="1513339"/>
    <lineage>
        <taxon>Eukaryota</taxon>
        <taxon>Fungi</taxon>
        <taxon>Dikarya</taxon>
        <taxon>Ascomycota</taxon>
        <taxon>Pezizomycotina</taxon>
        <taxon>Dothideomycetes</taxon>
        <taxon>Pleosporomycetidae</taxon>
        <taxon>Pleosporales</taxon>
        <taxon>Delitschiaceae</taxon>
        <taxon>Delitschia</taxon>
    </lineage>
</organism>
<feature type="compositionally biased region" description="Low complexity" evidence="1">
    <location>
        <begin position="201"/>
        <end position="215"/>
    </location>
</feature>
<feature type="compositionally biased region" description="Basic residues" evidence="1">
    <location>
        <begin position="187"/>
        <end position="197"/>
    </location>
</feature>
<reference evidence="2" key="1">
    <citation type="journal article" date="2020" name="Stud. Mycol.">
        <title>101 Dothideomycetes genomes: a test case for predicting lifestyles and emergence of pathogens.</title>
        <authorList>
            <person name="Haridas S."/>
            <person name="Albert R."/>
            <person name="Binder M."/>
            <person name="Bloem J."/>
            <person name="Labutti K."/>
            <person name="Salamov A."/>
            <person name="Andreopoulos B."/>
            <person name="Baker S."/>
            <person name="Barry K."/>
            <person name="Bills G."/>
            <person name="Bluhm B."/>
            <person name="Cannon C."/>
            <person name="Castanera R."/>
            <person name="Culley D."/>
            <person name="Daum C."/>
            <person name="Ezra D."/>
            <person name="Gonzalez J."/>
            <person name="Henrissat B."/>
            <person name="Kuo A."/>
            <person name="Liang C."/>
            <person name="Lipzen A."/>
            <person name="Lutzoni F."/>
            <person name="Magnuson J."/>
            <person name="Mondo S."/>
            <person name="Nolan M."/>
            <person name="Ohm R."/>
            <person name="Pangilinan J."/>
            <person name="Park H.-J."/>
            <person name="Ramirez L."/>
            <person name="Alfaro M."/>
            <person name="Sun H."/>
            <person name="Tritt A."/>
            <person name="Yoshinaga Y."/>
            <person name="Zwiers L.-H."/>
            <person name="Turgeon B."/>
            <person name="Goodwin S."/>
            <person name="Spatafora J."/>
            <person name="Crous P."/>
            <person name="Grigoriev I."/>
        </authorList>
    </citation>
    <scope>NUCLEOTIDE SEQUENCE</scope>
    <source>
        <strain evidence="2">ATCC 74209</strain>
    </source>
</reference>
<feature type="region of interest" description="Disordered" evidence="1">
    <location>
        <begin position="1"/>
        <end position="242"/>
    </location>
</feature>
<keyword evidence="3" id="KW-1185">Reference proteome</keyword>
<name>A0A9P4JCI1_9PLEO</name>
<proteinExistence type="predicted"/>
<dbReference type="EMBL" id="ML994299">
    <property type="protein sequence ID" value="KAF2196951.1"/>
    <property type="molecule type" value="Genomic_DNA"/>
</dbReference>
<feature type="non-terminal residue" evidence="2">
    <location>
        <position position="306"/>
    </location>
</feature>
<dbReference type="AlphaFoldDB" id="A0A9P4JCI1"/>
<feature type="non-terminal residue" evidence="2">
    <location>
        <position position="1"/>
    </location>
</feature>
<dbReference type="OrthoDB" id="3944683at2759"/>
<gene>
    <name evidence="2" type="ORF">GQ43DRAFT_337378</name>
</gene>
<evidence type="ECO:0000256" key="1">
    <source>
        <dbReference type="SAM" id="MobiDB-lite"/>
    </source>
</evidence>
<feature type="compositionally biased region" description="Polar residues" evidence="1">
    <location>
        <begin position="223"/>
        <end position="235"/>
    </location>
</feature>
<feature type="compositionally biased region" description="Basic and acidic residues" evidence="1">
    <location>
        <begin position="71"/>
        <end position="82"/>
    </location>
</feature>
<sequence length="306" mass="34901">KPSSSSSLSSEKKRRDRPLPDTLRGNGVAVVTGVEEKRRPSSKSQRGGSRTKAAPRASQREGNVYQSRQDYQYRDTYRRTADRPSLNVQVPHMWHRAVQSENDFDNSSTEMLLNPRPHRSPHERRRHPNRTSQTTLRGRGAKRDPPRGSKSKNKSPPKQSSWSLFGSPPPKTPSRDQRYNAFESSPRSHRSSRHRNNRGYQQLPEPLSSSSQPQPRNHRSRQQHSTQQTAQSRIPNTAAHRVPDRRFAVLAATNQALEELRREAFAHQSPPPRRQRVRRVQGVAIPTREIPFNWDCVSSQTSAGTG</sequence>
<evidence type="ECO:0000313" key="2">
    <source>
        <dbReference type="EMBL" id="KAF2196951.1"/>
    </source>
</evidence>
<feature type="compositionally biased region" description="Basic residues" evidence="1">
    <location>
        <begin position="116"/>
        <end position="129"/>
    </location>
</feature>